<dbReference type="Pfam" id="PF12833">
    <property type="entry name" value="HTH_18"/>
    <property type="match status" value="1"/>
</dbReference>
<dbReference type="Gene3D" id="1.10.10.60">
    <property type="entry name" value="Homeodomain-like"/>
    <property type="match status" value="1"/>
</dbReference>
<dbReference type="PROSITE" id="PS01124">
    <property type="entry name" value="HTH_ARAC_FAMILY_2"/>
    <property type="match status" value="1"/>
</dbReference>
<evidence type="ECO:0000259" key="4">
    <source>
        <dbReference type="PROSITE" id="PS01124"/>
    </source>
</evidence>
<dbReference type="EMBL" id="FNEJ01000004">
    <property type="protein sequence ID" value="SDI38443.1"/>
    <property type="molecule type" value="Genomic_DNA"/>
</dbReference>
<sequence>MSDYVQLREERPALHLRRVRPRIADGSALLVYLAEGTVLDETGAPHLAAPAYCYWPHPGPSDLTLGAGTRAVVIGLGDGIRQDAIGARSESLDLRLLTDAPFIAPLPDPQTAARAEVLMDWFLSETRHEEARSTMLLASILRLILIEARRLRLPGGDATPSKETDLLRHFRHLVETHYLEHWQVADYAQALGVSYDRLHRLCRTELARSPADLVNQRLTAEACDRLDRSGAPLKKIASDLGFPDASRFSHYFKRRTGLSPGAWRAVAQRSATAEAEALRKGFADWP</sequence>
<organism evidence="5 6">
    <name type="scientific">Salipiger marinus</name>
    <dbReference type="NCBI Taxonomy" id="555512"/>
    <lineage>
        <taxon>Bacteria</taxon>
        <taxon>Pseudomonadati</taxon>
        <taxon>Pseudomonadota</taxon>
        <taxon>Alphaproteobacteria</taxon>
        <taxon>Rhodobacterales</taxon>
        <taxon>Roseobacteraceae</taxon>
        <taxon>Salipiger</taxon>
    </lineage>
</organism>
<dbReference type="PANTHER" id="PTHR43280">
    <property type="entry name" value="ARAC-FAMILY TRANSCRIPTIONAL REGULATOR"/>
    <property type="match status" value="1"/>
</dbReference>
<dbReference type="SUPFAM" id="SSF46689">
    <property type="entry name" value="Homeodomain-like"/>
    <property type="match status" value="1"/>
</dbReference>
<keyword evidence="3" id="KW-0804">Transcription</keyword>
<dbReference type="OrthoDB" id="9814125at2"/>
<evidence type="ECO:0000256" key="2">
    <source>
        <dbReference type="ARBA" id="ARBA00023125"/>
    </source>
</evidence>
<name>A0A1G8K4V6_9RHOB</name>
<dbReference type="Proteomes" id="UP000199093">
    <property type="component" value="Unassembled WGS sequence"/>
</dbReference>
<dbReference type="RefSeq" id="WP_089844733.1">
    <property type="nucleotide sequence ID" value="NZ_FNEJ01000004.1"/>
</dbReference>
<gene>
    <name evidence="5" type="ORF">SAMN04487993_100430</name>
</gene>
<reference evidence="5 6" key="1">
    <citation type="submission" date="2016-10" db="EMBL/GenBank/DDBJ databases">
        <authorList>
            <person name="de Groot N.N."/>
        </authorList>
    </citation>
    <scope>NUCLEOTIDE SEQUENCE [LARGE SCALE GENOMIC DNA]</scope>
    <source>
        <strain evidence="5 6">DSM 26424</strain>
    </source>
</reference>
<keyword evidence="6" id="KW-1185">Reference proteome</keyword>
<feature type="domain" description="HTH araC/xylS-type" evidence="4">
    <location>
        <begin position="168"/>
        <end position="266"/>
    </location>
</feature>
<proteinExistence type="predicted"/>
<accession>A0A1G8K4V6</accession>
<evidence type="ECO:0000256" key="3">
    <source>
        <dbReference type="ARBA" id="ARBA00023163"/>
    </source>
</evidence>
<dbReference type="InterPro" id="IPR018060">
    <property type="entry name" value="HTH_AraC"/>
</dbReference>
<dbReference type="InterPro" id="IPR009057">
    <property type="entry name" value="Homeodomain-like_sf"/>
</dbReference>
<dbReference type="AlphaFoldDB" id="A0A1G8K4V6"/>
<dbReference type="PANTHER" id="PTHR43280:SF32">
    <property type="entry name" value="TRANSCRIPTIONAL REGULATORY PROTEIN"/>
    <property type="match status" value="1"/>
</dbReference>
<keyword evidence="2 5" id="KW-0238">DNA-binding</keyword>
<keyword evidence="1" id="KW-0805">Transcription regulation</keyword>
<dbReference type="SMART" id="SM00342">
    <property type="entry name" value="HTH_ARAC"/>
    <property type="match status" value="1"/>
</dbReference>
<dbReference type="GO" id="GO:0043565">
    <property type="term" value="F:sequence-specific DNA binding"/>
    <property type="evidence" value="ECO:0007669"/>
    <property type="project" value="InterPro"/>
</dbReference>
<protein>
    <submittedName>
        <fullName evidence="5">AraC-type DNA-binding protein</fullName>
    </submittedName>
</protein>
<dbReference type="GO" id="GO:0003700">
    <property type="term" value="F:DNA-binding transcription factor activity"/>
    <property type="evidence" value="ECO:0007669"/>
    <property type="project" value="InterPro"/>
</dbReference>
<evidence type="ECO:0000313" key="6">
    <source>
        <dbReference type="Proteomes" id="UP000199093"/>
    </source>
</evidence>
<evidence type="ECO:0000313" key="5">
    <source>
        <dbReference type="EMBL" id="SDI38443.1"/>
    </source>
</evidence>
<evidence type="ECO:0000256" key="1">
    <source>
        <dbReference type="ARBA" id="ARBA00023015"/>
    </source>
</evidence>
<dbReference type="STRING" id="555512.SAMN04487993_100430"/>